<dbReference type="InterPro" id="IPR000683">
    <property type="entry name" value="Gfo/Idh/MocA-like_OxRdtase_N"/>
</dbReference>
<dbReference type="PANTHER" id="PTHR43377:SF1">
    <property type="entry name" value="BILIVERDIN REDUCTASE A"/>
    <property type="match status" value="1"/>
</dbReference>
<feature type="domain" description="Gfo/Idh/MocA-like oxidoreductase N-terminal" evidence="1">
    <location>
        <begin position="24"/>
        <end position="114"/>
    </location>
</feature>
<dbReference type="Gene3D" id="3.40.50.720">
    <property type="entry name" value="NAD(P)-binding Rossmann-like Domain"/>
    <property type="match status" value="1"/>
</dbReference>
<evidence type="ECO:0000313" key="4">
    <source>
        <dbReference type="Proteomes" id="UP000199103"/>
    </source>
</evidence>
<evidence type="ECO:0000259" key="1">
    <source>
        <dbReference type="Pfam" id="PF01408"/>
    </source>
</evidence>
<dbReference type="PANTHER" id="PTHR43377">
    <property type="entry name" value="BILIVERDIN REDUCTASE A"/>
    <property type="match status" value="1"/>
</dbReference>
<dbReference type="STRING" id="630515.SAMN04489812_3929"/>
<dbReference type="Gene3D" id="3.30.360.10">
    <property type="entry name" value="Dihydrodipicolinate Reductase, domain 2"/>
    <property type="match status" value="1"/>
</dbReference>
<dbReference type="RefSeq" id="WP_091532803.1">
    <property type="nucleotide sequence ID" value="NZ_LT629772.1"/>
</dbReference>
<keyword evidence="4" id="KW-1185">Reference proteome</keyword>
<dbReference type="InterPro" id="IPR051450">
    <property type="entry name" value="Gfo/Idh/MocA_Oxidoreductases"/>
</dbReference>
<dbReference type="Pfam" id="PF01408">
    <property type="entry name" value="GFO_IDH_MocA"/>
    <property type="match status" value="1"/>
</dbReference>
<dbReference type="SUPFAM" id="SSF51735">
    <property type="entry name" value="NAD(P)-binding Rossmann-fold domains"/>
    <property type="match status" value="1"/>
</dbReference>
<proteinExistence type="predicted"/>
<dbReference type="Proteomes" id="UP000199103">
    <property type="component" value="Chromosome I"/>
</dbReference>
<evidence type="ECO:0000313" key="3">
    <source>
        <dbReference type="EMBL" id="SDT04257.1"/>
    </source>
</evidence>
<dbReference type="OrthoDB" id="256869at2"/>
<reference evidence="3 4" key="1">
    <citation type="submission" date="2016-10" db="EMBL/GenBank/DDBJ databases">
        <authorList>
            <person name="de Groot N.N."/>
        </authorList>
    </citation>
    <scope>NUCLEOTIDE SEQUENCE [LARGE SCALE GENOMIC DNA]</scope>
    <source>
        <strain evidence="3 4">DSM 21800</strain>
    </source>
</reference>
<evidence type="ECO:0000259" key="2">
    <source>
        <dbReference type="Pfam" id="PF22725"/>
    </source>
</evidence>
<name>A0A1H1X4J9_9ACTN</name>
<protein>
    <submittedName>
        <fullName evidence="3">Predicted dehydrogenase</fullName>
    </submittedName>
</protein>
<dbReference type="SUPFAM" id="SSF55347">
    <property type="entry name" value="Glyceraldehyde-3-phosphate dehydrogenase-like, C-terminal domain"/>
    <property type="match status" value="1"/>
</dbReference>
<organism evidence="3 4">
    <name type="scientific">Microlunatus soli</name>
    <dbReference type="NCBI Taxonomy" id="630515"/>
    <lineage>
        <taxon>Bacteria</taxon>
        <taxon>Bacillati</taxon>
        <taxon>Actinomycetota</taxon>
        <taxon>Actinomycetes</taxon>
        <taxon>Propionibacteriales</taxon>
        <taxon>Propionibacteriaceae</taxon>
        <taxon>Microlunatus</taxon>
    </lineage>
</organism>
<dbReference type="AlphaFoldDB" id="A0A1H1X4J9"/>
<dbReference type="EMBL" id="LT629772">
    <property type="protein sequence ID" value="SDT04257.1"/>
    <property type="molecule type" value="Genomic_DNA"/>
</dbReference>
<gene>
    <name evidence="3" type="ORF">SAMN04489812_3929</name>
</gene>
<dbReference type="GO" id="GO:0000166">
    <property type="term" value="F:nucleotide binding"/>
    <property type="evidence" value="ECO:0007669"/>
    <property type="project" value="InterPro"/>
</dbReference>
<sequence>MIDTIVLGAAHPHVDYLLTEAAATADVRVVAAAEPDPVARERFLRAVQAPVYADPDRALAEHPAAVGVVCGVYSRRAELVIDCLQRGMSVLVDKPMCTGLDQLRAIERAAAESAGSLAIMFDKRFYPETLALTEVVHSGELGDLVQLSSTGPHKLLQPTRPDWFFSRHGYGGIANDLPVHDIDILLRLTDATSGRVAAITGNHSVTDHPEFADQVGLIIDTGGLLAMIDANWLQPDAAAVHGDYRMRIVGTEGTADVDWPRHRVTVTTRNTPERTLELATPTRPVQFYFDALRTGEQPAVTTAQSILATRIALTAQLSADNDGAWKTF</sequence>
<feature type="domain" description="GFO/IDH/MocA-like oxidoreductase" evidence="2">
    <location>
        <begin position="131"/>
        <end position="255"/>
    </location>
</feature>
<dbReference type="InterPro" id="IPR055170">
    <property type="entry name" value="GFO_IDH_MocA-like_dom"/>
</dbReference>
<dbReference type="Pfam" id="PF22725">
    <property type="entry name" value="GFO_IDH_MocA_C3"/>
    <property type="match status" value="1"/>
</dbReference>
<accession>A0A1H1X4J9</accession>
<dbReference type="InterPro" id="IPR036291">
    <property type="entry name" value="NAD(P)-bd_dom_sf"/>
</dbReference>